<organism evidence="2 3">
    <name type="scientific">Mycolicibacterium iranicum</name>
    <name type="common">Mycobacterium iranicum</name>
    <dbReference type="NCBI Taxonomy" id="912594"/>
    <lineage>
        <taxon>Bacteria</taxon>
        <taxon>Bacillati</taxon>
        <taxon>Actinomycetota</taxon>
        <taxon>Actinomycetes</taxon>
        <taxon>Mycobacteriales</taxon>
        <taxon>Mycobacteriaceae</taxon>
        <taxon>Mycolicibacterium</taxon>
    </lineage>
</organism>
<evidence type="ECO:0000256" key="1">
    <source>
        <dbReference type="SAM" id="Coils"/>
    </source>
</evidence>
<keyword evidence="2" id="KW-0378">Hydrolase</keyword>
<dbReference type="GO" id="GO:0004519">
    <property type="term" value="F:endonuclease activity"/>
    <property type="evidence" value="ECO:0007669"/>
    <property type="project" value="UniProtKB-KW"/>
</dbReference>
<dbReference type="RefSeq" id="WP_064285081.1">
    <property type="nucleotide sequence ID" value="NZ_LWCS01000076.1"/>
</dbReference>
<keyword evidence="2" id="KW-0255">Endonuclease</keyword>
<reference evidence="2 3" key="1">
    <citation type="submission" date="2016-04" db="EMBL/GenBank/DDBJ databases">
        <title>Draft Genome Sequences of Staphylococcus capitis Strain H36, S. capitis Strain H65, S. cohnii Strain H62, S. hominis Strain H69, Mycobacterium iranicum Strain H39, Plantibacter sp. Strain H53, Pseudomonas oryzihabitans Strain H72, and Microbacterium sp. Strain H83, isolated from residential settings.</title>
        <authorList>
            <person name="Lymperopoulou D."/>
            <person name="Adams R.I."/>
            <person name="Lindow S."/>
            <person name="Coil D.A."/>
            <person name="Jospin G."/>
            <person name="Eisen J.A."/>
        </authorList>
    </citation>
    <scope>NUCLEOTIDE SEQUENCE [LARGE SCALE GENOMIC DNA]</scope>
    <source>
        <strain evidence="2 3">H39</strain>
    </source>
</reference>
<evidence type="ECO:0000313" key="3">
    <source>
        <dbReference type="Proteomes" id="UP000078396"/>
    </source>
</evidence>
<dbReference type="Proteomes" id="UP000078396">
    <property type="component" value="Unassembled WGS sequence"/>
</dbReference>
<gene>
    <name evidence="2" type="ORF">A4X20_10805</name>
</gene>
<dbReference type="OrthoDB" id="5241234at2"/>
<proteinExistence type="predicted"/>
<dbReference type="AlphaFoldDB" id="A0A178LDX7"/>
<name>A0A178LDX7_MYCIR</name>
<sequence length="419" mass="44938">MFEQVFDIDSDASEAQLREVVEQCEALKSKAAAAQARATALWAAKRAAAEAAAGIPARRRGRGLASEIALARRDAPACGNTHLGMATALVHEMPDTMAALEAGILSEYRALLIVRESACLSAEDRRTLDAELHEQANGFHGWGNRRVAAEAKAITARLDAAAVVERNNRAVKDRCVTTRPAPNGMVYLTFLMPLAQGIGMYAALKRDADRCGDGRSQGQIMTDTAYQRVTGTPADQPVSVNLNLALADTTLFGADDCPGVVPGYGPVPAAVARHLVKAAVADERAKATVRRLYRHPTSGQLVAMESRARIFPKGLAMFIGLRDQTCRTPYCNAPIRHTDHAMPDRQGGATSALNGLGSCEACNYAKEAPGWQVHTRHQGGTHTAEYVTPTNARYHSIAPPPPGTRIIRRTIDLVTFEAA</sequence>
<evidence type="ECO:0000313" key="2">
    <source>
        <dbReference type="EMBL" id="OAN28668.1"/>
    </source>
</evidence>
<feature type="coiled-coil region" evidence="1">
    <location>
        <begin position="10"/>
        <end position="37"/>
    </location>
</feature>
<keyword evidence="2" id="KW-0540">Nuclease</keyword>
<accession>A0A178LDX7</accession>
<comment type="caution">
    <text evidence="2">The sequence shown here is derived from an EMBL/GenBank/DDBJ whole genome shotgun (WGS) entry which is preliminary data.</text>
</comment>
<protein>
    <submittedName>
        <fullName evidence="2">HNH endonuclease</fullName>
    </submittedName>
</protein>
<dbReference type="EMBL" id="LWCS01000076">
    <property type="protein sequence ID" value="OAN28668.1"/>
    <property type="molecule type" value="Genomic_DNA"/>
</dbReference>
<keyword evidence="1" id="KW-0175">Coiled coil</keyword>